<proteinExistence type="predicted"/>
<feature type="transmembrane region" description="Helical" evidence="1">
    <location>
        <begin position="184"/>
        <end position="208"/>
    </location>
</feature>
<keyword evidence="1" id="KW-0472">Membrane</keyword>
<evidence type="ECO:0000256" key="1">
    <source>
        <dbReference type="SAM" id="Phobius"/>
    </source>
</evidence>
<feature type="transmembrane region" description="Helical" evidence="1">
    <location>
        <begin position="70"/>
        <end position="96"/>
    </location>
</feature>
<feature type="transmembrane region" description="Helical" evidence="1">
    <location>
        <begin position="133"/>
        <end position="154"/>
    </location>
</feature>
<evidence type="ECO:0000313" key="2">
    <source>
        <dbReference type="EMBL" id="CAL8131706.1"/>
    </source>
</evidence>
<dbReference type="EMBL" id="CAXLJM020000089">
    <property type="protein sequence ID" value="CAL8131706.1"/>
    <property type="molecule type" value="Genomic_DNA"/>
</dbReference>
<organism evidence="2 3">
    <name type="scientific">Orchesella dallaii</name>
    <dbReference type="NCBI Taxonomy" id="48710"/>
    <lineage>
        <taxon>Eukaryota</taxon>
        <taxon>Metazoa</taxon>
        <taxon>Ecdysozoa</taxon>
        <taxon>Arthropoda</taxon>
        <taxon>Hexapoda</taxon>
        <taxon>Collembola</taxon>
        <taxon>Entomobryomorpha</taxon>
        <taxon>Entomobryoidea</taxon>
        <taxon>Orchesellidae</taxon>
        <taxon>Orchesellinae</taxon>
        <taxon>Orchesella</taxon>
    </lineage>
</organism>
<name>A0ABP1RNV3_9HEXA</name>
<evidence type="ECO:0008006" key="4">
    <source>
        <dbReference type="Google" id="ProtNLM"/>
    </source>
</evidence>
<sequence length="432" mass="49667">MVANNAKKSEADIGHEHVVHSRQTQHSKELINAFKPIKYFLTIIGQMPFVIKPKKDGTYSFKFYKCSGQALIYLFMFIVSSTLYLAVTLGIISFILDAVFNYIRPTHTVIVRDKDDGTTDTLLWERYLIRHEMVSMIVVWSWLTVACAGSLYIVTNSKYYVHYMNYFNRVVQIMDMDMTPGVSAYLFFNNVLSLVVAGLLTVGFVAGILFDSNAVTNTAAVISNFIFRLYNIEIEDHIEYKIWFEIMGYCIMIYALFASRANVIQFLFFSQLLKNGSKIWNERLRKVLTHEKIESKDEQDQFNQRLEARLIYKDHLLIVQLYQMTENVFGTILFAYYSLTIISVVMELYQLAALQGFGSAENEKFLGDETDDKVQKAQLYELRLGISSTVDPTQESEILASAGIALLLLCQNVYFCYITTVDAAKAYEYVRN</sequence>
<keyword evidence="1" id="KW-1133">Transmembrane helix</keyword>
<dbReference type="Proteomes" id="UP001642540">
    <property type="component" value="Unassembled WGS sequence"/>
</dbReference>
<gene>
    <name evidence="2" type="ORF">ODALV1_LOCUS24286</name>
</gene>
<accession>A0ABP1RNV3</accession>
<comment type="caution">
    <text evidence="2">The sequence shown here is derived from an EMBL/GenBank/DDBJ whole genome shotgun (WGS) entry which is preliminary data.</text>
</comment>
<feature type="transmembrane region" description="Helical" evidence="1">
    <location>
        <begin position="328"/>
        <end position="349"/>
    </location>
</feature>
<keyword evidence="1" id="KW-0812">Transmembrane</keyword>
<keyword evidence="3" id="KW-1185">Reference proteome</keyword>
<protein>
    <recommendedName>
        <fullName evidence="4">Gustatory receptor</fullName>
    </recommendedName>
</protein>
<reference evidence="2 3" key="1">
    <citation type="submission" date="2024-08" db="EMBL/GenBank/DDBJ databases">
        <authorList>
            <person name="Cucini C."/>
            <person name="Frati F."/>
        </authorList>
    </citation>
    <scope>NUCLEOTIDE SEQUENCE [LARGE SCALE GENOMIC DNA]</scope>
</reference>
<feature type="transmembrane region" description="Helical" evidence="1">
    <location>
        <begin position="242"/>
        <end position="268"/>
    </location>
</feature>
<evidence type="ECO:0000313" key="3">
    <source>
        <dbReference type="Proteomes" id="UP001642540"/>
    </source>
</evidence>